<name>A0A974A987_9BRAD</name>
<dbReference type="AlphaFoldDB" id="A0A974A987"/>
<reference evidence="3" key="1">
    <citation type="submission" date="2020-06" db="EMBL/GenBank/DDBJ databases">
        <title>Whole Genome Sequence of Bradyrhizobium sp. Strain 66S1MB.</title>
        <authorList>
            <person name="Bromfield E."/>
            <person name="Cloutier S."/>
        </authorList>
    </citation>
    <scope>NUCLEOTIDE SEQUENCE</scope>
    <source>
        <strain evidence="3">66S1MB</strain>
    </source>
</reference>
<sequence>MRSPFSRRHVLHGMAAGLSAAASPRLAQAQGASQPALTPGPPGRPGRHRVDEPAAVEVNARPLPSFDIRDRARVRFGALEYRSGLILTSSFSGFGGLSAMRLDAKGERFIAVSDQGTWFTGRIVYRGREMAGLDDVEAAPLLDAHGKPITATRGWYDSESLALDGSIAYVGLERVNQVLRYDFAKGFTRARGELVPLPAAARKLPINKGLEALVFVPKVMPNATPKAAPPSQPLAGTLIAFSERGLDTGGNLIAFLVGGRTPGQFSVRRTENFDISDAVLLPSGDLLILERKFSWLGGAGIRIRRLALSDIAPGAVVDGPAIFNADLGNEIDNMEGIDAHVTAEGETVLTMISDDNFSLIQRNLLLQFTLVD</sequence>
<dbReference type="RefSeq" id="WP_176528541.1">
    <property type="nucleotide sequence ID" value="NZ_CP088022.1"/>
</dbReference>
<evidence type="ECO:0000259" key="2">
    <source>
        <dbReference type="Pfam" id="PF13449"/>
    </source>
</evidence>
<dbReference type="Pfam" id="PF13449">
    <property type="entry name" value="Phytase-like"/>
    <property type="match status" value="1"/>
</dbReference>
<dbReference type="InterPro" id="IPR014567">
    <property type="entry name" value="UCP031900"/>
</dbReference>
<dbReference type="InterPro" id="IPR027372">
    <property type="entry name" value="Phytase-like_dom"/>
</dbReference>
<proteinExistence type="predicted"/>
<evidence type="ECO:0000256" key="1">
    <source>
        <dbReference type="SAM" id="MobiDB-lite"/>
    </source>
</evidence>
<evidence type="ECO:0000313" key="3">
    <source>
        <dbReference type="EMBL" id="NVL04257.1"/>
    </source>
</evidence>
<dbReference type="PROSITE" id="PS51318">
    <property type="entry name" value="TAT"/>
    <property type="match status" value="1"/>
</dbReference>
<organism evidence="3">
    <name type="scientific">Bradyrhizobium quebecense</name>
    <dbReference type="NCBI Taxonomy" id="2748629"/>
    <lineage>
        <taxon>Bacteria</taxon>
        <taxon>Pseudomonadati</taxon>
        <taxon>Pseudomonadota</taxon>
        <taxon>Alphaproteobacteria</taxon>
        <taxon>Hyphomicrobiales</taxon>
        <taxon>Nitrobacteraceae</taxon>
        <taxon>Bradyrhizobium</taxon>
    </lineage>
</organism>
<accession>A0A974A987</accession>
<dbReference type="PIRSF" id="PIRSF031900">
    <property type="entry name" value="UCP031900"/>
    <property type="match status" value="1"/>
</dbReference>
<protein>
    <submittedName>
        <fullName evidence="3">Esterase-like activity of phytase family protein</fullName>
    </submittedName>
</protein>
<feature type="domain" description="Phytase-like" evidence="2">
    <location>
        <begin position="93"/>
        <end position="357"/>
    </location>
</feature>
<dbReference type="EMBL" id="JABWSX010000001">
    <property type="protein sequence ID" value="NVL04257.1"/>
    <property type="molecule type" value="Genomic_DNA"/>
</dbReference>
<gene>
    <name evidence="3" type="ORF">HU230_00550</name>
</gene>
<comment type="caution">
    <text evidence="3">The sequence shown here is derived from an EMBL/GenBank/DDBJ whole genome shotgun (WGS) entry which is preliminary data.</text>
</comment>
<feature type="region of interest" description="Disordered" evidence="1">
    <location>
        <begin position="22"/>
        <end position="49"/>
    </location>
</feature>
<dbReference type="InterPro" id="IPR006311">
    <property type="entry name" value="TAT_signal"/>
</dbReference>